<keyword evidence="4 5" id="KW-0472">Membrane</keyword>
<comment type="subcellular location">
    <subcellularLocation>
        <location evidence="1">Cell membrane</location>
        <topology evidence="1">Multi-pass membrane protein</topology>
    </subcellularLocation>
</comment>
<dbReference type="Pfam" id="PF07690">
    <property type="entry name" value="MFS_1"/>
    <property type="match status" value="1"/>
</dbReference>
<dbReference type="RefSeq" id="WP_274188356.1">
    <property type="nucleotide sequence ID" value="NZ_BAABHN010000020.1"/>
</dbReference>
<dbReference type="SUPFAM" id="SSF103473">
    <property type="entry name" value="MFS general substrate transporter"/>
    <property type="match status" value="1"/>
</dbReference>
<dbReference type="Proteomes" id="UP001595909">
    <property type="component" value="Unassembled WGS sequence"/>
</dbReference>
<feature type="transmembrane region" description="Helical" evidence="5">
    <location>
        <begin position="310"/>
        <end position="335"/>
    </location>
</feature>
<evidence type="ECO:0000256" key="2">
    <source>
        <dbReference type="ARBA" id="ARBA00022692"/>
    </source>
</evidence>
<feature type="transmembrane region" description="Helical" evidence="5">
    <location>
        <begin position="138"/>
        <end position="160"/>
    </location>
</feature>
<gene>
    <name evidence="7" type="ORF">ACFPEL_11000</name>
</gene>
<evidence type="ECO:0000259" key="6">
    <source>
        <dbReference type="PROSITE" id="PS50850"/>
    </source>
</evidence>
<feature type="transmembrane region" description="Helical" evidence="5">
    <location>
        <begin position="78"/>
        <end position="96"/>
    </location>
</feature>
<name>A0ABV9RIE8_9PSEU</name>
<protein>
    <submittedName>
        <fullName evidence="7">MFS transporter</fullName>
    </submittedName>
</protein>
<dbReference type="Gene3D" id="1.20.1250.20">
    <property type="entry name" value="MFS general substrate transporter like domains"/>
    <property type="match status" value="1"/>
</dbReference>
<keyword evidence="2 5" id="KW-0812">Transmembrane</keyword>
<feature type="transmembrane region" description="Helical" evidence="5">
    <location>
        <begin position="376"/>
        <end position="396"/>
    </location>
</feature>
<accession>A0ABV9RIE8</accession>
<keyword evidence="3 5" id="KW-1133">Transmembrane helix</keyword>
<dbReference type="InterPro" id="IPR052714">
    <property type="entry name" value="MFS_Exporter"/>
</dbReference>
<feature type="transmembrane region" description="Helical" evidence="5">
    <location>
        <begin position="166"/>
        <end position="188"/>
    </location>
</feature>
<dbReference type="PANTHER" id="PTHR23531">
    <property type="entry name" value="QUINOLENE RESISTANCE PROTEIN NORA"/>
    <property type="match status" value="1"/>
</dbReference>
<evidence type="ECO:0000256" key="4">
    <source>
        <dbReference type="ARBA" id="ARBA00023136"/>
    </source>
</evidence>
<sequence>MSADTPAGLRSAPFVALLAATVLAFGGYALLLPVVPVHAAAGGAAPGAAGATTGVFMAATVAAQLTVPAVLRRVGPRAAMVAGVLAMGVPAVLLAVTASLPVLFGVAVVRGLGFGLVTVTGAALVADLAPPARRGRAMGLYGVALGLPQLVLLSGGVWAYDVLGGAAVLLAGAALPLLASLACGRLPTRVVASPGDAAAGRTFPVRSAVGPWTAMVVSAAAAGGVITLLPLWTPGTGSATGLAGGTTTAAVALAVLTTGQLAGRGLAGELADRRTRTPAVVVGLVTGVGLLTVAAGAGVIALGGAGSGPVVLLGAALVGLGFGAVQSDTLLALFARAGPSRSGAASTWWNTGYDAGTGLGAAALAAVLGAAGAPTAFVVAALACVLVLPVPLAAVLGRRAG</sequence>
<evidence type="ECO:0000313" key="7">
    <source>
        <dbReference type="EMBL" id="MFC4832937.1"/>
    </source>
</evidence>
<dbReference type="PROSITE" id="PS50850">
    <property type="entry name" value="MFS"/>
    <property type="match status" value="1"/>
</dbReference>
<dbReference type="InterPro" id="IPR036259">
    <property type="entry name" value="MFS_trans_sf"/>
</dbReference>
<feature type="transmembrane region" description="Helical" evidence="5">
    <location>
        <begin position="238"/>
        <end position="258"/>
    </location>
</feature>
<feature type="transmembrane region" description="Helical" evidence="5">
    <location>
        <begin position="49"/>
        <end position="71"/>
    </location>
</feature>
<evidence type="ECO:0000313" key="8">
    <source>
        <dbReference type="Proteomes" id="UP001595909"/>
    </source>
</evidence>
<evidence type="ECO:0000256" key="1">
    <source>
        <dbReference type="ARBA" id="ARBA00004651"/>
    </source>
</evidence>
<organism evidence="7 8">
    <name type="scientific">Actinomycetospora chibensis</name>
    <dbReference type="NCBI Taxonomy" id="663606"/>
    <lineage>
        <taxon>Bacteria</taxon>
        <taxon>Bacillati</taxon>
        <taxon>Actinomycetota</taxon>
        <taxon>Actinomycetes</taxon>
        <taxon>Pseudonocardiales</taxon>
        <taxon>Pseudonocardiaceae</taxon>
        <taxon>Actinomycetospora</taxon>
    </lineage>
</organism>
<dbReference type="InterPro" id="IPR020846">
    <property type="entry name" value="MFS_dom"/>
</dbReference>
<dbReference type="PANTHER" id="PTHR23531:SF1">
    <property type="entry name" value="QUINOLENE RESISTANCE PROTEIN NORA"/>
    <property type="match status" value="1"/>
</dbReference>
<evidence type="ECO:0000256" key="5">
    <source>
        <dbReference type="SAM" id="Phobius"/>
    </source>
</evidence>
<feature type="transmembrane region" description="Helical" evidence="5">
    <location>
        <begin position="209"/>
        <end position="232"/>
    </location>
</feature>
<comment type="caution">
    <text evidence="7">The sequence shown here is derived from an EMBL/GenBank/DDBJ whole genome shotgun (WGS) entry which is preliminary data.</text>
</comment>
<feature type="transmembrane region" description="Helical" evidence="5">
    <location>
        <begin position="347"/>
        <end position="370"/>
    </location>
</feature>
<proteinExistence type="predicted"/>
<feature type="transmembrane region" description="Helical" evidence="5">
    <location>
        <begin position="102"/>
        <end position="126"/>
    </location>
</feature>
<feature type="domain" description="Major facilitator superfamily (MFS) profile" evidence="6">
    <location>
        <begin position="12"/>
        <end position="399"/>
    </location>
</feature>
<dbReference type="EMBL" id="JBHSIM010000020">
    <property type="protein sequence ID" value="MFC4832937.1"/>
    <property type="molecule type" value="Genomic_DNA"/>
</dbReference>
<reference evidence="8" key="1">
    <citation type="journal article" date="2019" name="Int. J. Syst. Evol. Microbiol.">
        <title>The Global Catalogue of Microorganisms (GCM) 10K type strain sequencing project: providing services to taxonomists for standard genome sequencing and annotation.</title>
        <authorList>
            <consortium name="The Broad Institute Genomics Platform"/>
            <consortium name="The Broad Institute Genome Sequencing Center for Infectious Disease"/>
            <person name="Wu L."/>
            <person name="Ma J."/>
        </authorList>
    </citation>
    <scope>NUCLEOTIDE SEQUENCE [LARGE SCALE GENOMIC DNA]</scope>
    <source>
        <strain evidence="8">CCUG 50347</strain>
    </source>
</reference>
<keyword evidence="8" id="KW-1185">Reference proteome</keyword>
<feature type="transmembrane region" description="Helical" evidence="5">
    <location>
        <begin position="279"/>
        <end position="304"/>
    </location>
</feature>
<evidence type="ECO:0000256" key="3">
    <source>
        <dbReference type="ARBA" id="ARBA00022989"/>
    </source>
</evidence>
<dbReference type="InterPro" id="IPR011701">
    <property type="entry name" value="MFS"/>
</dbReference>